<protein>
    <submittedName>
        <fullName evidence="7">Beta-lactamase-like protein</fullName>
    </submittedName>
</protein>
<sequence length="278" mass="30404">MNETPHPLPTPTDNQPHMIVSALEAGTLYTRKLRAIPSLAFYFKHSASNWHFLLDLGLRKDFESYPPAVKGVYEQRGKPLEVPQDVAESCRKGGVDPAVVENVILTHVHWDHIGDHTPFTKATFTLGEGGKALLDDGYPGSPTSATLSDSAPSARTVFLAQEDFTTSIGPFPHALDYFGDGSVYIIHTPDHVAGHITVLARTSSDGAWMYFGGDVADDPRLVTDPSTTDIAGCLDPSDIARVRELVKMPRVEFVLSHDCEWARENSDAFLPGRIVPKV</sequence>
<evidence type="ECO:0000256" key="1">
    <source>
        <dbReference type="ARBA" id="ARBA00001947"/>
    </source>
</evidence>
<comment type="caution">
    <text evidence="7">The sequence shown here is derived from an EMBL/GenBank/DDBJ whole genome shotgun (WGS) entry which is preliminary data.</text>
</comment>
<evidence type="ECO:0000256" key="2">
    <source>
        <dbReference type="ARBA" id="ARBA00007749"/>
    </source>
</evidence>
<dbReference type="Pfam" id="PF00753">
    <property type="entry name" value="Lactamase_B"/>
    <property type="match status" value="1"/>
</dbReference>
<dbReference type="SUPFAM" id="SSF56281">
    <property type="entry name" value="Metallo-hydrolase/oxidoreductase"/>
    <property type="match status" value="1"/>
</dbReference>
<dbReference type="PANTHER" id="PTHR42978:SF2">
    <property type="entry name" value="102 KBASES UNSTABLE REGION: FROM 1 TO 119443"/>
    <property type="match status" value="1"/>
</dbReference>
<gene>
    <name evidence="7" type="ORF">FB45DRAFT_938147</name>
</gene>
<evidence type="ECO:0000313" key="7">
    <source>
        <dbReference type="EMBL" id="KAJ7614169.1"/>
    </source>
</evidence>
<dbReference type="AlphaFoldDB" id="A0AAD7B8U1"/>
<accession>A0AAD7B8U1</accession>
<keyword evidence="3" id="KW-0479">Metal-binding</keyword>
<dbReference type="InterPro" id="IPR051013">
    <property type="entry name" value="MBL_superfamily_lactonases"/>
</dbReference>
<keyword evidence="5" id="KW-0862">Zinc</keyword>
<evidence type="ECO:0000256" key="5">
    <source>
        <dbReference type="ARBA" id="ARBA00022833"/>
    </source>
</evidence>
<proteinExistence type="inferred from homology"/>
<dbReference type="InterPro" id="IPR036866">
    <property type="entry name" value="RibonucZ/Hydroxyglut_hydro"/>
</dbReference>
<dbReference type="GO" id="GO:0016787">
    <property type="term" value="F:hydrolase activity"/>
    <property type="evidence" value="ECO:0007669"/>
    <property type="project" value="UniProtKB-KW"/>
</dbReference>
<keyword evidence="4" id="KW-0378">Hydrolase</keyword>
<dbReference type="SMART" id="SM00849">
    <property type="entry name" value="Lactamase_B"/>
    <property type="match status" value="1"/>
</dbReference>
<dbReference type="GO" id="GO:0046872">
    <property type="term" value="F:metal ion binding"/>
    <property type="evidence" value="ECO:0007669"/>
    <property type="project" value="UniProtKB-KW"/>
</dbReference>
<name>A0AAD7B8U1_9AGAR</name>
<dbReference type="Proteomes" id="UP001221142">
    <property type="component" value="Unassembled WGS sequence"/>
</dbReference>
<evidence type="ECO:0000259" key="6">
    <source>
        <dbReference type="SMART" id="SM00849"/>
    </source>
</evidence>
<dbReference type="PANTHER" id="PTHR42978">
    <property type="entry name" value="QUORUM-QUENCHING LACTONASE YTNP-RELATED-RELATED"/>
    <property type="match status" value="1"/>
</dbReference>
<organism evidence="7 8">
    <name type="scientific">Roridomyces roridus</name>
    <dbReference type="NCBI Taxonomy" id="1738132"/>
    <lineage>
        <taxon>Eukaryota</taxon>
        <taxon>Fungi</taxon>
        <taxon>Dikarya</taxon>
        <taxon>Basidiomycota</taxon>
        <taxon>Agaricomycotina</taxon>
        <taxon>Agaricomycetes</taxon>
        <taxon>Agaricomycetidae</taxon>
        <taxon>Agaricales</taxon>
        <taxon>Marasmiineae</taxon>
        <taxon>Mycenaceae</taxon>
        <taxon>Roridomyces</taxon>
    </lineage>
</organism>
<evidence type="ECO:0000256" key="4">
    <source>
        <dbReference type="ARBA" id="ARBA00022801"/>
    </source>
</evidence>
<dbReference type="InterPro" id="IPR001279">
    <property type="entry name" value="Metallo-B-lactamas"/>
</dbReference>
<feature type="domain" description="Metallo-beta-lactamase" evidence="6">
    <location>
        <begin position="37"/>
        <end position="257"/>
    </location>
</feature>
<reference evidence="7" key="1">
    <citation type="submission" date="2023-03" db="EMBL/GenBank/DDBJ databases">
        <title>Massive genome expansion in bonnet fungi (Mycena s.s.) driven by repeated elements and novel gene families across ecological guilds.</title>
        <authorList>
            <consortium name="Lawrence Berkeley National Laboratory"/>
            <person name="Harder C.B."/>
            <person name="Miyauchi S."/>
            <person name="Viragh M."/>
            <person name="Kuo A."/>
            <person name="Thoen E."/>
            <person name="Andreopoulos B."/>
            <person name="Lu D."/>
            <person name="Skrede I."/>
            <person name="Drula E."/>
            <person name="Henrissat B."/>
            <person name="Morin E."/>
            <person name="Kohler A."/>
            <person name="Barry K."/>
            <person name="LaButti K."/>
            <person name="Morin E."/>
            <person name="Salamov A."/>
            <person name="Lipzen A."/>
            <person name="Mereny Z."/>
            <person name="Hegedus B."/>
            <person name="Baldrian P."/>
            <person name="Stursova M."/>
            <person name="Weitz H."/>
            <person name="Taylor A."/>
            <person name="Grigoriev I.V."/>
            <person name="Nagy L.G."/>
            <person name="Martin F."/>
            <person name="Kauserud H."/>
        </authorList>
    </citation>
    <scope>NUCLEOTIDE SEQUENCE</scope>
    <source>
        <strain evidence="7">9284</strain>
    </source>
</reference>
<comment type="similarity">
    <text evidence="2">Belongs to the metallo-beta-lactamase superfamily.</text>
</comment>
<comment type="cofactor">
    <cofactor evidence="1">
        <name>Zn(2+)</name>
        <dbReference type="ChEBI" id="CHEBI:29105"/>
    </cofactor>
</comment>
<dbReference type="EMBL" id="JARKIF010000027">
    <property type="protein sequence ID" value="KAJ7614169.1"/>
    <property type="molecule type" value="Genomic_DNA"/>
</dbReference>
<dbReference type="CDD" id="cd07730">
    <property type="entry name" value="metallo-hydrolase-like_MBL-fold"/>
    <property type="match status" value="1"/>
</dbReference>
<evidence type="ECO:0000313" key="8">
    <source>
        <dbReference type="Proteomes" id="UP001221142"/>
    </source>
</evidence>
<dbReference type="Gene3D" id="3.60.15.10">
    <property type="entry name" value="Ribonuclease Z/Hydroxyacylglutathione hydrolase-like"/>
    <property type="match status" value="1"/>
</dbReference>
<keyword evidence="8" id="KW-1185">Reference proteome</keyword>
<evidence type="ECO:0000256" key="3">
    <source>
        <dbReference type="ARBA" id="ARBA00022723"/>
    </source>
</evidence>